<proteinExistence type="predicted"/>
<reference evidence="1" key="2">
    <citation type="submission" date="2020-09" db="EMBL/GenBank/DDBJ databases">
        <authorList>
            <person name="Sun Q."/>
            <person name="Zhou Y."/>
        </authorList>
    </citation>
    <scope>NUCLEOTIDE SEQUENCE</scope>
    <source>
        <strain evidence="1">CGMCC 1.15448</strain>
    </source>
</reference>
<evidence type="ECO:0000313" key="1">
    <source>
        <dbReference type="EMBL" id="GGA95189.1"/>
    </source>
</evidence>
<keyword evidence="2" id="KW-1185">Reference proteome</keyword>
<organism evidence="1 2">
    <name type="scientific">Puia dinghuensis</name>
    <dbReference type="NCBI Taxonomy" id="1792502"/>
    <lineage>
        <taxon>Bacteria</taxon>
        <taxon>Pseudomonadati</taxon>
        <taxon>Bacteroidota</taxon>
        <taxon>Chitinophagia</taxon>
        <taxon>Chitinophagales</taxon>
        <taxon>Chitinophagaceae</taxon>
        <taxon>Puia</taxon>
    </lineage>
</organism>
<protein>
    <submittedName>
        <fullName evidence="1">Uncharacterized protein</fullName>
    </submittedName>
</protein>
<dbReference type="Proteomes" id="UP000607559">
    <property type="component" value="Unassembled WGS sequence"/>
</dbReference>
<sequence length="83" mass="9531">MRMKILYVVLLVAGPFVVRGQMVWRPGGGDSVRVMRPDGMACLVPDRAKVERMPVVRVRSGDRMPNALAMKPKRWELRMWPQP</sequence>
<reference evidence="1" key="1">
    <citation type="journal article" date="2014" name="Int. J. Syst. Evol. Microbiol.">
        <title>Complete genome sequence of Corynebacterium casei LMG S-19264T (=DSM 44701T), isolated from a smear-ripened cheese.</title>
        <authorList>
            <consortium name="US DOE Joint Genome Institute (JGI-PGF)"/>
            <person name="Walter F."/>
            <person name="Albersmeier A."/>
            <person name="Kalinowski J."/>
            <person name="Ruckert C."/>
        </authorList>
    </citation>
    <scope>NUCLEOTIDE SEQUENCE</scope>
    <source>
        <strain evidence="1">CGMCC 1.15448</strain>
    </source>
</reference>
<dbReference type="AlphaFoldDB" id="A0A8J2UC70"/>
<evidence type="ECO:0000313" key="2">
    <source>
        <dbReference type="Proteomes" id="UP000607559"/>
    </source>
</evidence>
<gene>
    <name evidence="1" type="ORF">GCM10011511_18170</name>
</gene>
<name>A0A8J2UC70_9BACT</name>
<comment type="caution">
    <text evidence="1">The sequence shown here is derived from an EMBL/GenBank/DDBJ whole genome shotgun (WGS) entry which is preliminary data.</text>
</comment>
<accession>A0A8J2UC70</accession>
<dbReference type="EMBL" id="BMJC01000002">
    <property type="protein sequence ID" value="GGA95189.1"/>
    <property type="molecule type" value="Genomic_DNA"/>
</dbReference>